<dbReference type="InterPro" id="IPR036249">
    <property type="entry name" value="Thioredoxin-like_sf"/>
</dbReference>
<dbReference type="Proteomes" id="UP000050794">
    <property type="component" value="Unassembled WGS sequence"/>
</dbReference>
<dbReference type="FunFam" id="1.20.1050.10:FF:000031">
    <property type="entry name" value="Glutathione S-Transferase"/>
    <property type="match status" value="2"/>
</dbReference>
<dbReference type="CDD" id="cd03192">
    <property type="entry name" value="GST_C_Sigma_like"/>
    <property type="match status" value="2"/>
</dbReference>
<dbReference type="SFLD" id="SFLDS00019">
    <property type="entry name" value="Glutathione_Transferase_(cytos"/>
    <property type="match status" value="2"/>
</dbReference>
<dbReference type="PANTHER" id="PTHR11571:SF224">
    <property type="entry name" value="HEMATOPOIETIC PROSTAGLANDIN D SYNTHASE"/>
    <property type="match status" value="1"/>
</dbReference>
<dbReference type="GO" id="GO:0004364">
    <property type="term" value="F:glutathione transferase activity"/>
    <property type="evidence" value="ECO:0007669"/>
    <property type="project" value="UniProtKB-EC"/>
</dbReference>
<gene>
    <name evidence="9" type="ORF">TCNE_LOCUS132</name>
</gene>
<dbReference type="EC" id="2.5.1.18" evidence="1"/>
<dbReference type="InterPro" id="IPR050213">
    <property type="entry name" value="GST_superfamily"/>
</dbReference>
<protein>
    <recommendedName>
        <fullName evidence="5">Glutathione S-transferase 1</fullName>
        <ecNumber evidence="1">2.5.1.18</ecNumber>
    </recommendedName>
    <alternativeName>
        <fullName evidence="6">GST class-sigma</fullName>
    </alternativeName>
</protein>
<feature type="domain" description="GST N-terminal" evidence="7">
    <location>
        <begin position="1"/>
        <end position="151"/>
    </location>
</feature>
<evidence type="ECO:0000313" key="10">
    <source>
        <dbReference type="Proteomes" id="UP000050794"/>
    </source>
</evidence>
<evidence type="ECO:0000259" key="8">
    <source>
        <dbReference type="PROSITE" id="PS50405"/>
    </source>
</evidence>
<dbReference type="GO" id="GO:0006749">
    <property type="term" value="P:glutathione metabolic process"/>
    <property type="evidence" value="ECO:0007669"/>
    <property type="project" value="TreeGrafter"/>
</dbReference>
<dbReference type="SUPFAM" id="SSF47616">
    <property type="entry name" value="GST C-terminal domain-like"/>
    <property type="match status" value="2"/>
</dbReference>
<dbReference type="InterPro" id="IPR004046">
    <property type="entry name" value="GST_C"/>
</dbReference>
<dbReference type="Pfam" id="PF14497">
    <property type="entry name" value="GST_C_3"/>
    <property type="match status" value="2"/>
</dbReference>
<dbReference type="PROSITE" id="PS50405">
    <property type="entry name" value="GST_CTER"/>
    <property type="match status" value="2"/>
</dbReference>
<proteinExistence type="inferred from homology"/>
<dbReference type="WBParaSite" id="TCNE_0000013101-mRNA-1">
    <property type="protein sequence ID" value="TCNE_0000013101-mRNA-1"/>
    <property type="gene ID" value="TCNE_0000013101"/>
</dbReference>
<evidence type="ECO:0000256" key="2">
    <source>
        <dbReference type="ARBA" id="ARBA00022679"/>
    </source>
</evidence>
<dbReference type="FunFam" id="3.40.30.10:FF:000035">
    <property type="entry name" value="hematopoietic prostaglandin D synthase"/>
    <property type="match status" value="1"/>
</dbReference>
<dbReference type="GO" id="GO:0004602">
    <property type="term" value="F:glutathione peroxidase activity"/>
    <property type="evidence" value="ECO:0007669"/>
    <property type="project" value="UniProtKB-ARBA"/>
</dbReference>
<dbReference type="PANTHER" id="PTHR11571">
    <property type="entry name" value="GLUTATHIONE S-TRANSFERASE"/>
    <property type="match status" value="1"/>
</dbReference>
<dbReference type="InterPro" id="IPR036282">
    <property type="entry name" value="Glutathione-S-Trfase_C_sf"/>
</dbReference>
<name>A0A183TV62_TOXCA</name>
<evidence type="ECO:0000313" key="9">
    <source>
        <dbReference type="EMBL" id="VDM23696.1"/>
    </source>
</evidence>
<reference evidence="11" key="1">
    <citation type="submission" date="2016-06" db="UniProtKB">
        <authorList>
            <consortium name="WormBaseParasite"/>
        </authorList>
    </citation>
    <scope>IDENTIFICATION</scope>
</reference>
<evidence type="ECO:0000256" key="4">
    <source>
        <dbReference type="ARBA" id="ARBA00047960"/>
    </source>
</evidence>
<evidence type="ECO:0000256" key="1">
    <source>
        <dbReference type="ARBA" id="ARBA00012452"/>
    </source>
</evidence>
<dbReference type="InterPro" id="IPR004045">
    <property type="entry name" value="Glutathione_S-Trfase_N"/>
</dbReference>
<dbReference type="InterPro" id="IPR010987">
    <property type="entry name" value="Glutathione-S-Trfase_C-like"/>
</dbReference>
<keyword evidence="10" id="KW-1185">Reference proteome</keyword>
<evidence type="ECO:0000313" key="11">
    <source>
        <dbReference type="WBParaSite" id="TCNE_0000013101-mRNA-1"/>
    </source>
</evidence>
<organism evidence="10 11">
    <name type="scientific">Toxocara canis</name>
    <name type="common">Canine roundworm</name>
    <dbReference type="NCBI Taxonomy" id="6265"/>
    <lineage>
        <taxon>Eukaryota</taxon>
        <taxon>Metazoa</taxon>
        <taxon>Ecdysozoa</taxon>
        <taxon>Nematoda</taxon>
        <taxon>Chromadorea</taxon>
        <taxon>Rhabditida</taxon>
        <taxon>Spirurina</taxon>
        <taxon>Ascaridomorpha</taxon>
        <taxon>Ascaridoidea</taxon>
        <taxon>Toxocaridae</taxon>
        <taxon>Toxocara</taxon>
    </lineage>
</organism>
<dbReference type="SFLD" id="SFLDG01205">
    <property type="entry name" value="AMPS.1"/>
    <property type="match status" value="1"/>
</dbReference>
<sequence length="538" mass="60712">MRAEPARMMFKIAGVFNDVRISKQEWPEIKPSTVKPLTAKLVLARGKSLSPLRQFLKKSKIAYVVGSWLTWADLLISSCFATMKSIVPGFLGSDPDGKSTRSLLQSSTMLEQAIIAATPFGHLPVLKFGGHELGESFAINRYLARQFGLAGNGSLEEAYVDSIADFFKDFFEKTGESVKAIITGGGPIDPAYNEIVAPARDAFLPPLERFLKKANSGYVVGNSATWADLIITEYLATCQSAIPGFLSGYPSVESYVTWYFPVWIRDCMKRGAFLKYAPNSNGFIMAKVSKQTLCNLRRLCIGSQSRLYGSPCCSIDDQAVSYRLTYFDLRYLAEGARQIFRHKGVLFEDVRIRREEWPALKPKTPFGQLPILEVDGHVIAQSYAINRYLARRFGLAGMSLMEEALVDSVAEAHKEFLEASLPYFRVLLGVDKGHKQLILRSYKEQQHFQDDVYRNMIVPARDKYLPYLERFLAKSESRYLVGKTVTWADFVVSESLATWEELAPGFLDGQPKLKKYTRLVRELPNIAKWIDERPKNIF</sequence>
<evidence type="ECO:0000256" key="3">
    <source>
        <dbReference type="ARBA" id="ARBA00038317"/>
    </source>
</evidence>
<reference evidence="9 10" key="2">
    <citation type="submission" date="2018-11" db="EMBL/GenBank/DDBJ databases">
        <authorList>
            <consortium name="Pathogen Informatics"/>
        </authorList>
    </citation>
    <scope>NUCLEOTIDE SEQUENCE [LARGE SCALE GENOMIC DNA]</scope>
</reference>
<dbReference type="CDD" id="cd03039">
    <property type="entry name" value="GST_N_Sigma_like"/>
    <property type="match status" value="1"/>
</dbReference>
<accession>A0A183TV62</accession>
<dbReference type="SFLD" id="SFLDG00363">
    <property type="entry name" value="AMPS_(cytGST):_Alpha-__Mu-__Pi"/>
    <property type="match status" value="1"/>
</dbReference>
<keyword evidence="2" id="KW-0808">Transferase</keyword>
<dbReference type="PROSITE" id="PS50404">
    <property type="entry name" value="GST_NTER"/>
    <property type="match status" value="2"/>
</dbReference>
<feature type="domain" description="GST C-terminal" evidence="8">
    <location>
        <begin position="399"/>
        <end position="538"/>
    </location>
</feature>
<feature type="domain" description="GST C-terminal" evidence="8">
    <location>
        <begin position="153"/>
        <end position="257"/>
    </location>
</feature>
<dbReference type="AlphaFoldDB" id="A0A183TV62"/>
<comment type="similarity">
    <text evidence="3">Belongs to the GST superfamily. Sigma family.</text>
</comment>
<feature type="domain" description="GST N-terminal" evidence="7">
    <location>
        <begin position="320"/>
        <end position="397"/>
    </location>
</feature>
<dbReference type="InterPro" id="IPR040079">
    <property type="entry name" value="Glutathione_S-Trfase"/>
</dbReference>
<dbReference type="Gene3D" id="3.40.30.10">
    <property type="entry name" value="Glutaredoxin"/>
    <property type="match status" value="2"/>
</dbReference>
<evidence type="ECO:0000256" key="6">
    <source>
        <dbReference type="ARBA" id="ARBA00078118"/>
    </source>
</evidence>
<dbReference type="Gene3D" id="1.20.1050.10">
    <property type="match status" value="3"/>
</dbReference>
<dbReference type="Pfam" id="PF02798">
    <property type="entry name" value="GST_N"/>
    <property type="match status" value="1"/>
</dbReference>
<dbReference type="GO" id="GO:0005737">
    <property type="term" value="C:cytoplasm"/>
    <property type="evidence" value="ECO:0007669"/>
    <property type="project" value="UniProtKB-ARBA"/>
</dbReference>
<dbReference type="SUPFAM" id="SSF52833">
    <property type="entry name" value="Thioredoxin-like"/>
    <property type="match status" value="2"/>
</dbReference>
<evidence type="ECO:0000259" key="7">
    <source>
        <dbReference type="PROSITE" id="PS50404"/>
    </source>
</evidence>
<comment type="catalytic activity">
    <reaction evidence="4">
        <text>RX + glutathione = an S-substituted glutathione + a halide anion + H(+)</text>
        <dbReference type="Rhea" id="RHEA:16437"/>
        <dbReference type="ChEBI" id="CHEBI:15378"/>
        <dbReference type="ChEBI" id="CHEBI:16042"/>
        <dbReference type="ChEBI" id="CHEBI:17792"/>
        <dbReference type="ChEBI" id="CHEBI:57925"/>
        <dbReference type="ChEBI" id="CHEBI:90779"/>
        <dbReference type="EC" id="2.5.1.18"/>
    </reaction>
</comment>
<dbReference type="EMBL" id="UYWY01000045">
    <property type="protein sequence ID" value="VDM23696.1"/>
    <property type="molecule type" value="Genomic_DNA"/>
</dbReference>
<evidence type="ECO:0000256" key="5">
    <source>
        <dbReference type="ARBA" id="ARBA00072946"/>
    </source>
</evidence>